<dbReference type="EMBL" id="LCYG01000032">
    <property type="protein sequence ID" value="KLK92672.1"/>
    <property type="molecule type" value="Genomic_DNA"/>
</dbReference>
<dbReference type="OrthoDB" id="9780943at2"/>
<dbReference type="Proteomes" id="UP000035489">
    <property type="component" value="Unassembled WGS sequence"/>
</dbReference>
<dbReference type="AlphaFoldDB" id="A0A0H1RJ74"/>
<dbReference type="PANTHER" id="PTHR42928">
    <property type="entry name" value="TRICARBOXYLATE-BINDING PROTEIN"/>
    <property type="match status" value="1"/>
</dbReference>
<dbReference type="InterPro" id="IPR005064">
    <property type="entry name" value="BUG"/>
</dbReference>
<organism evidence="3 4">
    <name type="scientific">Microvirga vignae</name>
    <dbReference type="NCBI Taxonomy" id="1225564"/>
    <lineage>
        <taxon>Bacteria</taxon>
        <taxon>Pseudomonadati</taxon>
        <taxon>Pseudomonadota</taxon>
        <taxon>Alphaproteobacteria</taxon>
        <taxon>Hyphomicrobiales</taxon>
        <taxon>Methylobacteriaceae</taxon>
        <taxon>Microvirga</taxon>
    </lineage>
</organism>
<dbReference type="PATRIC" id="fig|1225564.3.peg.3532"/>
<dbReference type="STRING" id="1225564.AA309_13410"/>
<evidence type="ECO:0000313" key="3">
    <source>
        <dbReference type="EMBL" id="KLK92672.1"/>
    </source>
</evidence>
<dbReference type="Gene3D" id="3.40.190.150">
    <property type="entry name" value="Bordetella uptake gene, domain 1"/>
    <property type="match status" value="1"/>
</dbReference>
<proteinExistence type="inferred from homology"/>
<feature type="signal peptide" evidence="2">
    <location>
        <begin position="1"/>
        <end position="27"/>
    </location>
</feature>
<protein>
    <submittedName>
        <fullName evidence="3">C4-dicarboxylate ABC transporter substrate-binding protein</fullName>
    </submittedName>
</protein>
<reference evidence="3 4" key="1">
    <citation type="submission" date="2015-05" db="EMBL/GenBank/DDBJ databases">
        <title>Draft genome sequence of Microvirga vignae strain BR3299, a novel nitrogen fixing bacteria isolated from Brazil semi-aired region.</title>
        <authorList>
            <person name="Zilli J.E."/>
            <person name="Passos S.R."/>
            <person name="Leite J."/>
            <person name="Baldani J.I."/>
            <person name="Xavier G.R."/>
            <person name="Rumjaneck N.G."/>
            <person name="Simoes-Araujo J.L."/>
        </authorList>
    </citation>
    <scope>NUCLEOTIDE SEQUENCE [LARGE SCALE GENOMIC DNA]</scope>
    <source>
        <strain evidence="3 4">BR3299</strain>
    </source>
</reference>
<dbReference type="CDD" id="cd07012">
    <property type="entry name" value="PBP2_Bug_TTT"/>
    <property type="match status" value="1"/>
</dbReference>
<keyword evidence="2" id="KW-0732">Signal</keyword>
<dbReference type="PIRSF" id="PIRSF017082">
    <property type="entry name" value="YflP"/>
    <property type="match status" value="1"/>
</dbReference>
<dbReference type="SUPFAM" id="SSF53850">
    <property type="entry name" value="Periplasmic binding protein-like II"/>
    <property type="match status" value="1"/>
</dbReference>
<dbReference type="RefSeq" id="WP_047189494.1">
    <property type="nucleotide sequence ID" value="NZ_LCYG01000032.1"/>
</dbReference>
<feature type="chain" id="PRO_5002593100" evidence="2">
    <location>
        <begin position="28"/>
        <end position="323"/>
    </location>
</feature>
<dbReference type="InterPro" id="IPR042100">
    <property type="entry name" value="Bug_dom1"/>
</dbReference>
<evidence type="ECO:0000256" key="2">
    <source>
        <dbReference type="SAM" id="SignalP"/>
    </source>
</evidence>
<comment type="caution">
    <text evidence="3">The sequence shown here is derived from an EMBL/GenBank/DDBJ whole genome shotgun (WGS) entry which is preliminary data.</text>
</comment>
<dbReference type="Gene3D" id="3.40.190.10">
    <property type="entry name" value="Periplasmic binding protein-like II"/>
    <property type="match status" value="1"/>
</dbReference>
<evidence type="ECO:0000256" key="1">
    <source>
        <dbReference type="ARBA" id="ARBA00006987"/>
    </source>
</evidence>
<gene>
    <name evidence="3" type="ORF">AA309_13410</name>
</gene>
<accession>A0A0H1RJ74</accession>
<evidence type="ECO:0000313" key="4">
    <source>
        <dbReference type="Proteomes" id="UP000035489"/>
    </source>
</evidence>
<keyword evidence="4" id="KW-1185">Reference proteome</keyword>
<sequence>MSQLRKSLWRGALAAAAVAGFVTSAAAQMELKIMAPAAPGGGWDQTARSMQQALTQSGIAKSVQVTNVPGAGGSIGIAQLVNNSKGDGNQLMVMGYVMVGALLTNKSPITLEQTTPIARLTAEYEAIVVPADSPIKDAKQLAAALKADPAKVTWAGGSAGGVDHIAAALFAKAAGADATKINYIPFSGGGEALAAILGGKVTAGISGYGEFESQIKAGKLRLIGLTTPADKATADKPSIKAQGVDLEIANWRAVVAPPGLSADQTKALTDAMDKMAKSKEWQEILKTKGWEDSYVSGDAFAKILADEQARTKEVLTSVGLVKS</sequence>
<comment type="similarity">
    <text evidence="1">Belongs to the UPF0065 (bug) family.</text>
</comment>
<dbReference type="Pfam" id="PF03401">
    <property type="entry name" value="TctC"/>
    <property type="match status" value="1"/>
</dbReference>
<dbReference type="PANTHER" id="PTHR42928:SF3">
    <property type="entry name" value="UPF0065 PROTEIN YFLP"/>
    <property type="match status" value="1"/>
</dbReference>
<name>A0A0H1RJ74_9HYPH</name>